<gene>
    <name evidence="1" type="ORF">AVEN_197904_1</name>
</gene>
<organism evidence="1 2">
    <name type="scientific">Araneus ventricosus</name>
    <name type="common">Orbweaver spider</name>
    <name type="synonym">Epeira ventricosa</name>
    <dbReference type="NCBI Taxonomy" id="182803"/>
    <lineage>
        <taxon>Eukaryota</taxon>
        <taxon>Metazoa</taxon>
        <taxon>Ecdysozoa</taxon>
        <taxon>Arthropoda</taxon>
        <taxon>Chelicerata</taxon>
        <taxon>Arachnida</taxon>
        <taxon>Araneae</taxon>
        <taxon>Araneomorphae</taxon>
        <taxon>Entelegynae</taxon>
        <taxon>Araneoidea</taxon>
        <taxon>Araneidae</taxon>
        <taxon>Araneus</taxon>
    </lineage>
</organism>
<accession>A0A4Y2CJF7</accession>
<comment type="caution">
    <text evidence="1">The sequence shown here is derived from an EMBL/GenBank/DDBJ whole genome shotgun (WGS) entry which is preliminary data.</text>
</comment>
<evidence type="ECO:0000313" key="1">
    <source>
        <dbReference type="EMBL" id="GBM04500.1"/>
    </source>
</evidence>
<evidence type="ECO:0000313" key="2">
    <source>
        <dbReference type="Proteomes" id="UP000499080"/>
    </source>
</evidence>
<name>A0A4Y2CJF7_ARAVE</name>
<keyword evidence="2" id="KW-1185">Reference proteome</keyword>
<proteinExistence type="predicted"/>
<reference evidence="1 2" key="1">
    <citation type="journal article" date="2019" name="Sci. Rep.">
        <title>Orb-weaving spider Araneus ventricosus genome elucidates the spidroin gene catalogue.</title>
        <authorList>
            <person name="Kono N."/>
            <person name="Nakamura H."/>
            <person name="Ohtoshi R."/>
            <person name="Moran D.A.P."/>
            <person name="Shinohara A."/>
            <person name="Yoshida Y."/>
            <person name="Fujiwara M."/>
            <person name="Mori M."/>
            <person name="Tomita M."/>
            <person name="Arakawa K."/>
        </authorList>
    </citation>
    <scope>NUCLEOTIDE SEQUENCE [LARGE SCALE GENOMIC DNA]</scope>
</reference>
<sequence>MSQMSPFPEFFVRSRSVKRKHHLSVLHFLPILMKITRHGACGKARRVSESVAKQYQRVEAQSYWLDVDTSSTESDEPVIGKRFYFLFNTKYGFTIGFGFL</sequence>
<dbReference type="Proteomes" id="UP000499080">
    <property type="component" value="Unassembled WGS sequence"/>
</dbReference>
<protein>
    <submittedName>
        <fullName evidence="1">Uncharacterized protein</fullName>
    </submittedName>
</protein>
<dbReference type="EMBL" id="BGPR01000203">
    <property type="protein sequence ID" value="GBM04500.1"/>
    <property type="molecule type" value="Genomic_DNA"/>
</dbReference>
<dbReference type="AlphaFoldDB" id="A0A4Y2CJF7"/>